<accession>A0A1Q8HYW3</accession>
<dbReference type="Proteomes" id="UP000185736">
    <property type="component" value="Unassembled WGS sequence"/>
</dbReference>
<dbReference type="RefSeq" id="WP_075250024.1">
    <property type="nucleotide sequence ID" value="NZ_MSGO01000046.1"/>
</dbReference>
<dbReference type="Pfam" id="PF13173">
    <property type="entry name" value="AAA_14"/>
    <property type="match status" value="1"/>
</dbReference>
<dbReference type="InterPro" id="IPR025420">
    <property type="entry name" value="DUF4143"/>
</dbReference>
<evidence type="ECO:0000259" key="2">
    <source>
        <dbReference type="Pfam" id="PF13635"/>
    </source>
</evidence>
<evidence type="ECO:0000313" key="4">
    <source>
        <dbReference type="EMBL" id="OLO56136.1"/>
    </source>
</evidence>
<dbReference type="Proteomes" id="UP000186855">
    <property type="component" value="Unassembled WGS sequence"/>
</dbReference>
<sequence length="436" mass="47711">MTTYQPRLMDQRLEELLRSVPAVSVEGARAVGKTRTARAHGTTFIAVDDPDERAQLAAIGSRFTTLPSPLVIDEWQRMPELWDRVRRAVDDDPSPGRFLLTGSSTPSQAPTHTGAGRIITLRMRPFSLAERAIETPTVSVGSLLGSGLGTQDLSALTPIEGYTSVTIDQYVDEICRSGFPAIREQPPLGRKAQLDGYIEQTLRHDLPEATGGRRRPRSVREWLTAYASAVATTASFSSIAELATRPLSTDMGLATARSYRDHLSGMWLLDPVPGWSPSENEFSRNNLTDKHQLCDPALAARLLGYGPAEVLGVGHPILTSPRGTPRRPRVLGSLFESLVIQSLQVYAEVLSTRVFHLRTKGGLQEIDVILEGADRRVVAFEIKARAAPKPEDTKHLRWLRKKIGPRLADAVLVTTGRLAYRDEDGIAVVPAALLGP</sequence>
<protein>
    <submittedName>
        <fullName evidence="3">ATP-binding protein</fullName>
    </submittedName>
</protein>
<dbReference type="GO" id="GO:0005524">
    <property type="term" value="F:ATP binding"/>
    <property type="evidence" value="ECO:0007669"/>
    <property type="project" value="UniProtKB-KW"/>
</dbReference>
<comment type="caution">
    <text evidence="3">The sequence shown here is derived from an EMBL/GenBank/DDBJ whole genome shotgun (WGS) entry which is preliminary data.</text>
</comment>
<dbReference type="PANTHER" id="PTHR43566">
    <property type="entry name" value="CONSERVED PROTEIN"/>
    <property type="match status" value="1"/>
</dbReference>
<evidence type="ECO:0000313" key="5">
    <source>
        <dbReference type="Proteomes" id="UP000185736"/>
    </source>
</evidence>
<dbReference type="InterPro" id="IPR041682">
    <property type="entry name" value="AAA_14"/>
</dbReference>
<feature type="domain" description="AAA" evidence="1">
    <location>
        <begin position="21"/>
        <end position="130"/>
    </location>
</feature>
<gene>
    <name evidence="4" type="ORF">BKH30_02145</name>
    <name evidence="3" type="ORF">BKH32_10690</name>
</gene>
<evidence type="ECO:0000313" key="3">
    <source>
        <dbReference type="EMBL" id="OLL14028.1"/>
    </source>
</evidence>
<feature type="domain" description="DUF4143" evidence="2">
    <location>
        <begin position="211"/>
        <end position="384"/>
    </location>
</feature>
<name>A0A1Q8HYW3_9ACTO</name>
<keyword evidence="3" id="KW-0547">Nucleotide-binding</keyword>
<dbReference type="EMBL" id="MSGO01000046">
    <property type="protein sequence ID" value="OLL14028.1"/>
    <property type="molecule type" value="Genomic_DNA"/>
</dbReference>
<evidence type="ECO:0000259" key="1">
    <source>
        <dbReference type="Pfam" id="PF13173"/>
    </source>
</evidence>
<dbReference type="EMBL" id="MSKI01000021">
    <property type="protein sequence ID" value="OLO56136.1"/>
    <property type="molecule type" value="Genomic_DNA"/>
</dbReference>
<organism evidence="3 5">
    <name type="scientific">Actinomyces oris</name>
    <dbReference type="NCBI Taxonomy" id="544580"/>
    <lineage>
        <taxon>Bacteria</taxon>
        <taxon>Bacillati</taxon>
        <taxon>Actinomycetota</taxon>
        <taxon>Actinomycetes</taxon>
        <taxon>Actinomycetales</taxon>
        <taxon>Actinomycetaceae</taxon>
        <taxon>Actinomyces</taxon>
    </lineage>
</organism>
<keyword evidence="3" id="KW-0067">ATP-binding</keyword>
<dbReference type="Pfam" id="PF13635">
    <property type="entry name" value="DUF4143"/>
    <property type="match status" value="1"/>
</dbReference>
<dbReference type="PANTHER" id="PTHR43566:SF2">
    <property type="entry name" value="DUF4143 DOMAIN-CONTAINING PROTEIN"/>
    <property type="match status" value="1"/>
</dbReference>
<evidence type="ECO:0000313" key="6">
    <source>
        <dbReference type="Proteomes" id="UP000186855"/>
    </source>
</evidence>
<reference evidence="5 6" key="1">
    <citation type="submission" date="2016-12" db="EMBL/GenBank/DDBJ databases">
        <title>Genomic comparison of strains in the 'Actinomyces naeslundii' group.</title>
        <authorList>
            <person name="Mughal S.R."/>
            <person name="Do T."/>
            <person name="Gilbert S.C."/>
            <person name="Witherden E.A."/>
            <person name="Didelot X."/>
            <person name="Beighton D."/>
        </authorList>
    </citation>
    <scope>NUCLEOTIDE SEQUENCE [LARGE SCALE GENOMIC DNA]</scope>
    <source>
        <strain evidence="4 6">S24V</strain>
        <strain evidence="3 5">S64C</strain>
    </source>
</reference>
<proteinExistence type="predicted"/>
<dbReference type="AlphaFoldDB" id="A0A1Q8HYW3"/>